<gene>
    <name evidence="2" type="ORF">F2Q68_00034329</name>
</gene>
<evidence type="ECO:0000313" key="2">
    <source>
        <dbReference type="EMBL" id="KAF2551217.1"/>
    </source>
</evidence>
<evidence type="ECO:0000313" key="3">
    <source>
        <dbReference type="Proteomes" id="UP000712281"/>
    </source>
</evidence>
<sequence length="225" mass="24981">MSGFGGRSASRMRSFTLVTSESSPASSFAASLVQTGEVVKRQEALARGIGDDAMKHHVNAIIDDDFWQVSKHEKLQEGDFEVESLMSFGGSYWCRSKSDFEHRSTDFNQNRSTSFPEHGLITPTESVASCNAVRITTHNEFAASHPHPPSPFHVNIDRKTDLAIDRQRVTTTDRQPPEPIDRRAPLTFRVQLPKIDIAQINALRPQPKPSANPPENTSTHSEDAS</sequence>
<dbReference type="EMBL" id="QGKW02001988">
    <property type="protein sequence ID" value="KAF2551217.1"/>
    <property type="molecule type" value="Genomic_DNA"/>
</dbReference>
<accession>A0A8S9H4K6</accession>
<comment type="caution">
    <text evidence="2">The sequence shown here is derived from an EMBL/GenBank/DDBJ whole genome shotgun (WGS) entry which is preliminary data.</text>
</comment>
<dbReference type="Proteomes" id="UP000712281">
    <property type="component" value="Unassembled WGS sequence"/>
</dbReference>
<evidence type="ECO:0000256" key="1">
    <source>
        <dbReference type="SAM" id="MobiDB-lite"/>
    </source>
</evidence>
<protein>
    <submittedName>
        <fullName evidence="2">Uncharacterized protein</fullName>
    </submittedName>
</protein>
<name>A0A8S9H4K6_BRACR</name>
<organism evidence="2 3">
    <name type="scientific">Brassica cretica</name>
    <name type="common">Mustard</name>
    <dbReference type="NCBI Taxonomy" id="69181"/>
    <lineage>
        <taxon>Eukaryota</taxon>
        <taxon>Viridiplantae</taxon>
        <taxon>Streptophyta</taxon>
        <taxon>Embryophyta</taxon>
        <taxon>Tracheophyta</taxon>
        <taxon>Spermatophyta</taxon>
        <taxon>Magnoliopsida</taxon>
        <taxon>eudicotyledons</taxon>
        <taxon>Gunneridae</taxon>
        <taxon>Pentapetalae</taxon>
        <taxon>rosids</taxon>
        <taxon>malvids</taxon>
        <taxon>Brassicales</taxon>
        <taxon>Brassicaceae</taxon>
        <taxon>Brassiceae</taxon>
        <taxon>Brassica</taxon>
    </lineage>
</organism>
<dbReference type="AlphaFoldDB" id="A0A8S9H4K6"/>
<proteinExistence type="predicted"/>
<feature type="region of interest" description="Disordered" evidence="1">
    <location>
        <begin position="200"/>
        <end position="225"/>
    </location>
</feature>
<reference evidence="2" key="1">
    <citation type="submission" date="2019-12" db="EMBL/GenBank/DDBJ databases">
        <title>Genome sequencing and annotation of Brassica cretica.</title>
        <authorList>
            <person name="Studholme D.J."/>
            <person name="Sarris P.F."/>
        </authorList>
    </citation>
    <scope>NUCLEOTIDE SEQUENCE</scope>
    <source>
        <strain evidence="2">PFS-001/15</strain>
        <tissue evidence="2">Leaf</tissue>
    </source>
</reference>